<organism evidence="2 3">
    <name type="scientific">Streptomyces thermoalcalitolerans</name>
    <dbReference type="NCBI Taxonomy" id="65605"/>
    <lineage>
        <taxon>Bacteria</taxon>
        <taxon>Bacillati</taxon>
        <taxon>Actinomycetota</taxon>
        <taxon>Actinomycetes</taxon>
        <taxon>Kitasatosporales</taxon>
        <taxon>Streptomycetaceae</taxon>
        <taxon>Streptomyces</taxon>
    </lineage>
</organism>
<dbReference type="Pfam" id="PF10592">
    <property type="entry name" value="AIPR"/>
    <property type="match status" value="1"/>
</dbReference>
<evidence type="ECO:0000313" key="2">
    <source>
        <dbReference type="EMBL" id="GAA0902975.1"/>
    </source>
</evidence>
<dbReference type="EMBL" id="BAAAHG010000002">
    <property type="protein sequence ID" value="GAA0902975.1"/>
    <property type="molecule type" value="Genomic_DNA"/>
</dbReference>
<proteinExistence type="predicted"/>
<comment type="caution">
    <text evidence="2">The sequence shown here is derived from an EMBL/GenBank/DDBJ whole genome shotgun (WGS) entry which is preliminary data.</text>
</comment>
<keyword evidence="3" id="KW-1185">Reference proteome</keyword>
<dbReference type="RefSeq" id="WP_344046230.1">
    <property type="nucleotide sequence ID" value="NZ_BAAAHG010000002.1"/>
</dbReference>
<accession>A0ABP3YUI9</accession>
<name>A0ABP3YUI9_9ACTN</name>
<reference evidence="3" key="1">
    <citation type="journal article" date="2019" name="Int. J. Syst. Evol. Microbiol.">
        <title>The Global Catalogue of Microorganisms (GCM) 10K type strain sequencing project: providing services to taxonomists for standard genome sequencing and annotation.</title>
        <authorList>
            <consortium name="The Broad Institute Genomics Platform"/>
            <consortium name="The Broad Institute Genome Sequencing Center for Infectious Disease"/>
            <person name="Wu L."/>
            <person name="Ma J."/>
        </authorList>
    </citation>
    <scope>NUCLEOTIDE SEQUENCE [LARGE SCALE GENOMIC DNA]</scope>
    <source>
        <strain evidence="3">JCM 10673</strain>
    </source>
</reference>
<dbReference type="InterPro" id="IPR018891">
    <property type="entry name" value="AIPR_C"/>
</dbReference>
<dbReference type="Proteomes" id="UP001501005">
    <property type="component" value="Unassembled WGS sequence"/>
</dbReference>
<sequence>MPAHQTNARTLLMRIFDSWHQENVPQSSADTAFEIFASELALRPYGLGLENIQDGIVGSGQDGGIDSVFTFWDDNLLDEDSDLFSEHRKPSDFSQERLLELWVIQAKRSASFEEAALDKLENTLRRILDLSQDLDGLRGLYNESLLSRVNLFRRAWEKLLVRRPKISVNVVYATPGDVQGVAPQVLVKQGMLRKALLDLFPPGAAVACDLLGDRELLARFNEKPSYSLPMKFQENATSGNSHVALVRLSDYFDLITDEHGKLRRYLFDWNVRDYQGPVTVNQEIRRTLENPESPEFWWLNNGVTIICSDATTGGKTYTLTDIQIVNGLQTSHTIYEVLRADRNAPVGERMLLVRIISTTDRKTRDQVIRATNRQTPVNDASLRATDEIQRNIEDYFLVNGWYYDRRKNYYKNEGKDPAKIIGIPLLGQALTAMGLCRPDKARGKPSSLLKNDDDYLQVFNPKVDLSVFLWAAQTQRKVDVFLHSELASATQGERNNLKFHLSMLVAVKLAGGRIHDPQQLKRVVEVNAQLDSDFLEERLSVLKELTAAYLKNGNTTLEKAAKSQQFTNYILGRLGV</sequence>
<gene>
    <name evidence="2" type="ORF">GCM10009549_05350</name>
</gene>
<evidence type="ECO:0000313" key="3">
    <source>
        <dbReference type="Proteomes" id="UP001501005"/>
    </source>
</evidence>
<protein>
    <recommendedName>
        <fullName evidence="1">Abortive phage infection protein C-terminal domain-containing protein</fullName>
    </recommendedName>
</protein>
<evidence type="ECO:0000259" key="1">
    <source>
        <dbReference type="Pfam" id="PF10592"/>
    </source>
</evidence>
<feature type="domain" description="Abortive phage infection protein C-terminal" evidence="1">
    <location>
        <begin position="267"/>
        <end position="528"/>
    </location>
</feature>